<name>A0A5E8HEJ5_9LEPT</name>
<dbReference type="AlphaFoldDB" id="A0A5E8HEJ5"/>
<reference evidence="1 2" key="1">
    <citation type="submission" date="2013-04" db="EMBL/GenBank/DDBJ databases">
        <authorList>
            <person name="Harkins D.M."/>
            <person name="Durkin A.S."/>
            <person name="Brinkac L.M."/>
            <person name="Haft D.H."/>
            <person name="Selengut J.D."/>
            <person name="Sanka R."/>
            <person name="DePew J."/>
            <person name="Purushe J."/>
            <person name="Hartskeerl R.A."/>
            <person name="Ahmed A."/>
            <person name="van der Linden H."/>
            <person name="Goris M.G.A."/>
            <person name="Vinetz J.M."/>
            <person name="Sutton G.G."/>
            <person name="Nierman W.C."/>
            <person name="Fouts D.E."/>
        </authorList>
    </citation>
    <scope>NUCLEOTIDE SEQUENCE [LARGE SCALE GENOMIC DNA]</scope>
    <source>
        <strain evidence="1 2">Sao Paulo</strain>
    </source>
</reference>
<sequence>MPRDRLKFIFLLPKEKLREGLATAFCKRNIIQTSIWPHPSL</sequence>
<dbReference type="EMBL" id="AOGX02000015">
    <property type="protein sequence ID" value="EOQ89207.1"/>
    <property type="molecule type" value="Genomic_DNA"/>
</dbReference>
<dbReference type="Proteomes" id="UP000013996">
    <property type="component" value="Unassembled WGS sequence"/>
</dbReference>
<comment type="caution">
    <text evidence="1">The sequence shown here is derived from an EMBL/GenBank/DDBJ whole genome shotgun (WGS) entry which is preliminary data.</text>
</comment>
<organism evidence="1 2">
    <name type="scientific">Leptospira yanagawae serovar Saopaulo str. Sao Paulo = ATCC 700523</name>
    <dbReference type="NCBI Taxonomy" id="1249483"/>
    <lineage>
        <taxon>Bacteria</taxon>
        <taxon>Pseudomonadati</taxon>
        <taxon>Spirochaetota</taxon>
        <taxon>Spirochaetia</taxon>
        <taxon>Leptospirales</taxon>
        <taxon>Leptospiraceae</taxon>
        <taxon>Leptospira</taxon>
    </lineage>
</organism>
<dbReference type="STRING" id="1249483.LEP1GSC202_1445"/>
<proteinExistence type="predicted"/>
<gene>
    <name evidence="1" type="ORF">LEP1GSC202_1445</name>
</gene>
<evidence type="ECO:0000313" key="2">
    <source>
        <dbReference type="Proteomes" id="UP000013996"/>
    </source>
</evidence>
<protein>
    <submittedName>
        <fullName evidence="1">Uncharacterized protein</fullName>
    </submittedName>
</protein>
<accession>A0A5E8HEJ5</accession>
<evidence type="ECO:0000313" key="1">
    <source>
        <dbReference type="EMBL" id="EOQ89207.1"/>
    </source>
</evidence>